<evidence type="ECO:0000313" key="2">
    <source>
        <dbReference type="Proteomes" id="UP000198406"/>
    </source>
</evidence>
<protein>
    <submittedName>
        <fullName evidence="1">Uncharacterized protein</fullName>
    </submittedName>
</protein>
<accession>A0A1Z5KAR3</accession>
<keyword evidence="2" id="KW-1185">Reference proteome</keyword>
<proteinExistence type="predicted"/>
<organism evidence="1 2">
    <name type="scientific">Fistulifera solaris</name>
    <name type="common">Oleaginous diatom</name>
    <dbReference type="NCBI Taxonomy" id="1519565"/>
    <lineage>
        <taxon>Eukaryota</taxon>
        <taxon>Sar</taxon>
        <taxon>Stramenopiles</taxon>
        <taxon>Ochrophyta</taxon>
        <taxon>Bacillariophyta</taxon>
        <taxon>Bacillariophyceae</taxon>
        <taxon>Bacillariophycidae</taxon>
        <taxon>Naviculales</taxon>
        <taxon>Naviculaceae</taxon>
        <taxon>Fistulifera</taxon>
    </lineage>
</organism>
<dbReference type="AlphaFoldDB" id="A0A1Z5KAR3"/>
<dbReference type="EMBL" id="BDSP01000199">
    <property type="protein sequence ID" value="GAX23286.1"/>
    <property type="molecule type" value="Genomic_DNA"/>
</dbReference>
<name>A0A1Z5KAR3_FISSO</name>
<sequence>MGVRLLEKHCYKAAVETLRESTLLIKAVLKRAALDKDLGSINNTVQMATKRYAQAKPSAKKIIVLQMLTMSNGFLFENSDDGFRLGMCTAVLDDAPSSSVAFPILIEDDSLLEKDSWGDNISDEQIVTLYTQAAIMFHNAAIASRCCHQHKRALRFARIASEIFSQDQVHSPIASLVVHNTLIRCLMDNQCTQEAAERYGDLVEIRAIAHNESSSCDFIDIIATAAAAA</sequence>
<dbReference type="Proteomes" id="UP000198406">
    <property type="component" value="Unassembled WGS sequence"/>
</dbReference>
<evidence type="ECO:0000313" key="1">
    <source>
        <dbReference type="EMBL" id="GAX23286.1"/>
    </source>
</evidence>
<reference evidence="1 2" key="1">
    <citation type="journal article" date="2015" name="Plant Cell">
        <title>Oil accumulation by the oleaginous diatom Fistulifera solaris as revealed by the genome and transcriptome.</title>
        <authorList>
            <person name="Tanaka T."/>
            <person name="Maeda Y."/>
            <person name="Veluchamy A."/>
            <person name="Tanaka M."/>
            <person name="Abida H."/>
            <person name="Marechal E."/>
            <person name="Bowler C."/>
            <person name="Muto M."/>
            <person name="Sunaga Y."/>
            <person name="Tanaka M."/>
            <person name="Yoshino T."/>
            <person name="Taniguchi T."/>
            <person name="Fukuda Y."/>
            <person name="Nemoto M."/>
            <person name="Matsumoto M."/>
            <person name="Wong P.S."/>
            <person name="Aburatani S."/>
            <person name="Fujibuchi W."/>
        </authorList>
    </citation>
    <scope>NUCLEOTIDE SEQUENCE [LARGE SCALE GENOMIC DNA]</scope>
    <source>
        <strain evidence="1 2">JPCC DA0580</strain>
    </source>
</reference>
<comment type="caution">
    <text evidence="1">The sequence shown here is derived from an EMBL/GenBank/DDBJ whole genome shotgun (WGS) entry which is preliminary data.</text>
</comment>
<gene>
    <name evidence="1" type="ORF">FisN_21Hh029</name>
</gene>
<dbReference type="InParanoid" id="A0A1Z5KAR3"/>